<feature type="region of interest" description="Disordered" evidence="1">
    <location>
        <begin position="297"/>
        <end position="320"/>
    </location>
</feature>
<dbReference type="WBParaSite" id="MBELARI_LOCUS20726">
    <property type="protein sequence ID" value="MBELARI_LOCUS20726"/>
    <property type="gene ID" value="MBELARI_LOCUS20726"/>
</dbReference>
<dbReference type="AlphaFoldDB" id="A0AAF3F2H3"/>
<dbReference type="SUPFAM" id="SSF48350">
    <property type="entry name" value="GTPase activation domain, GAP"/>
    <property type="match status" value="1"/>
</dbReference>
<keyword evidence="3" id="KW-1185">Reference proteome</keyword>
<evidence type="ECO:0000256" key="1">
    <source>
        <dbReference type="SAM" id="MobiDB-lite"/>
    </source>
</evidence>
<dbReference type="GO" id="GO:0005096">
    <property type="term" value="F:GTPase activator activity"/>
    <property type="evidence" value="ECO:0007669"/>
    <property type="project" value="TreeGrafter"/>
</dbReference>
<evidence type="ECO:0000313" key="4">
    <source>
        <dbReference type="WBParaSite" id="MBELARI_LOCUS20726"/>
    </source>
</evidence>
<feature type="compositionally biased region" description="Basic and acidic residues" evidence="1">
    <location>
        <begin position="545"/>
        <end position="556"/>
    </location>
</feature>
<dbReference type="Pfam" id="PF00620">
    <property type="entry name" value="RhoGAP"/>
    <property type="match status" value="1"/>
</dbReference>
<feature type="region of interest" description="Disordered" evidence="1">
    <location>
        <begin position="545"/>
        <end position="564"/>
    </location>
</feature>
<feature type="compositionally biased region" description="Polar residues" evidence="1">
    <location>
        <begin position="415"/>
        <end position="425"/>
    </location>
</feature>
<dbReference type="PANTHER" id="PTHR15670:SF4">
    <property type="entry name" value="RHO GTPASE-ACTIVATING PROTEIN 11A"/>
    <property type="match status" value="1"/>
</dbReference>
<accession>A0AAF3F2H3</accession>
<dbReference type="SMART" id="SM00324">
    <property type="entry name" value="RhoGAP"/>
    <property type="match status" value="1"/>
</dbReference>
<dbReference type="GO" id="GO:0007165">
    <property type="term" value="P:signal transduction"/>
    <property type="evidence" value="ECO:0007669"/>
    <property type="project" value="InterPro"/>
</dbReference>
<protein>
    <recommendedName>
        <fullName evidence="2">Rho-GAP domain-containing protein</fullName>
    </recommendedName>
</protein>
<dbReference type="InterPro" id="IPR000198">
    <property type="entry name" value="RhoGAP_dom"/>
</dbReference>
<reference evidence="4" key="1">
    <citation type="submission" date="2024-02" db="UniProtKB">
        <authorList>
            <consortium name="WormBaseParasite"/>
        </authorList>
    </citation>
    <scope>IDENTIFICATION</scope>
</reference>
<evidence type="ECO:0000313" key="3">
    <source>
        <dbReference type="Proteomes" id="UP000887575"/>
    </source>
</evidence>
<dbReference type="Gene3D" id="1.10.555.10">
    <property type="entry name" value="Rho GTPase activation protein"/>
    <property type="match status" value="1"/>
</dbReference>
<sequence>MMIVSEIPYTEEYIEASCSQQKSDSIQLGSLRCYNINIQVEVEKIDKHTKGMTTLTLREVPKFLVDAFNIIRSNIDKEGLFRKGGNSARINSFSRKLTAIYSGREIIPPELNCLDVCSLIKSFIKTLKIPLLYNHEMIDKLIDLVKQKDAGKEVNGDDVQELFRPQNIMNRETMPEAHIGTLGFLMRELYRVSLHNEKNGMTIQNLATCFGPTLFDMSPGAVKKSAGPLRVPNGMGSMDEAKQTSQRAAAAVAILIERATWIGLHRECYVSSQARSSSAAPLHRTPLSQLQPALDKRPSLPISQHDPAIAKVQNDQRGRRSNSLALQGIYNLFRGRRKSTERVSHFQQHLVPRKRDLSADSSTPRANKFPGIAGHQSRSRIRDSPQRDKVEVNLQDVQSRRKTYARQPTPGPGGSSSQKKATLSATGEAETPRSQRLMRTSTHSKEKTPHGPPRLLDFDAFDAAEQPRITRSQTKAIAQVAPYKDLAISMLEPTSEINPTKKKERRRRHTTPVKGNVLRRHHPNTVANGLPRRRVTQAITAEEKENVMKRRSHSVEDVEESTGDSADDILDAKKQALRKMMEFDPRPRKTKRLRRRETMTIVETTTATVHASTSPTLPRAANTFEKKEVKRGEPQSISALTVTTSSLHLSKSPMGVRAGNEKDLSDSQVSPNRIMQVTPMQSPVIVKGLSTGNHPNAVSVVSVVARHMAIPAIVHERSGGQINVVVEPEIECTRSTRPRSPYPLPMAEREEPFESTPESLAKARSTIIHQLSFDSFRVPKIPGLSRQSATRVPHSPGSSSLRSPTTSELPVDVARAEPTQTTSPFTRKGVSASVLDRRHFGTPKSISRQRSADEFGHSEHYRNVIVSASSTSELDMGDGFDSRPSVAFIAQNRRGLVRDRVNQFGGGNASMISTGRASVQSNHSQRSSSNRFSQFDSPTFYQ</sequence>
<feature type="compositionally biased region" description="Basic and acidic residues" evidence="1">
    <location>
        <begin position="380"/>
        <end position="391"/>
    </location>
</feature>
<dbReference type="CDD" id="cd00159">
    <property type="entry name" value="RhoGAP"/>
    <property type="match status" value="1"/>
</dbReference>
<feature type="region of interest" description="Disordered" evidence="1">
    <location>
        <begin position="907"/>
        <end position="942"/>
    </location>
</feature>
<feature type="region of interest" description="Disordered" evidence="1">
    <location>
        <begin position="785"/>
        <end position="811"/>
    </location>
</feature>
<feature type="compositionally biased region" description="Low complexity" evidence="1">
    <location>
        <begin position="918"/>
        <end position="942"/>
    </location>
</feature>
<name>A0AAF3F2H3_9BILA</name>
<evidence type="ECO:0000259" key="2">
    <source>
        <dbReference type="PROSITE" id="PS50238"/>
    </source>
</evidence>
<dbReference type="InterPro" id="IPR008936">
    <property type="entry name" value="Rho_GTPase_activation_prot"/>
</dbReference>
<feature type="compositionally biased region" description="Polar residues" evidence="1">
    <location>
        <begin position="785"/>
        <end position="808"/>
    </location>
</feature>
<proteinExistence type="predicted"/>
<dbReference type="Proteomes" id="UP000887575">
    <property type="component" value="Unassembled WGS sequence"/>
</dbReference>
<dbReference type="PANTHER" id="PTHR15670">
    <property type="entry name" value="RHO GTPASE ACTIVATING PROTEIN 11A"/>
    <property type="match status" value="1"/>
</dbReference>
<feature type="domain" description="Rho-GAP" evidence="2">
    <location>
        <begin position="40"/>
        <end position="263"/>
    </location>
</feature>
<dbReference type="InterPro" id="IPR042869">
    <property type="entry name" value="ARHGAP11A/B"/>
</dbReference>
<feature type="compositionally biased region" description="Polar residues" evidence="1">
    <location>
        <begin position="432"/>
        <end position="441"/>
    </location>
</feature>
<organism evidence="3 4">
    <name type="scientific">Mesorhabditis belari</name>
    <dbReference type="NCBI Taxonomy" id="2138241"/>
    <lineage>
        <taxon>Eukaryota</taxon>
        <taxon>Metazoa</taxon>
        <taxon>Ecdysozoa</taxon>
        <taxon>Nematoda</taxon>
        <taxon>Chromadorea</taxon>
        <taxon>Rhabditida</taxon>
        <taxon>Rhabditina</taxon>
        <taxon>Rhabditomorpha</taxon>
        <taxon>Rhabditoidea</taxon>
        <taxon>Rhabditidae</taxon>
        <taxon>Mesorhabditinae</taxon>
        <taxon>Mesorhabditis</taxon>
    </lineage>
</organism>
<dbReference type="PROSITE" id="PS50238">
    <property type="entry name" value="RHOGAP"/>
    <property type="match status" value="1"/>
</dbReference>
<feature type="region of interest" description="Disordered" evidence="1">
    <location>
        <begin position="338"/>
        <end position="455"/>
    </location>
</feature>